<proteinExistence type="predicted"/>
<dbReference type="Proteomes" id="UP000605670">
    <property type="component" value="Unassembled WGS sequence"/>
</dbReference>
<protein>
    <submittedName>
        <fullName evidence="2">Uncharacterized protein</fullName>
    </submittedName>
</protein>
<evidence type="ECO:0000256" key="1">
    <source>
        <dbReference type="SAM" id="Phobius"/>
    </source>
</evidence>
<sequence>MVVRVNLEKVVFGFFVLLAATLNFGYVIGEIDDVQLHNVYELYAAVAVNIIATILKFGDRTQIGAVHLATSLVASIQLIIAALVWIWASHVDPAGLTPTHMASVVSIAAGALLANIVSVILLVVETVSYRRR</sequence>
<name>A0A917BPK0_9MICO</name>
<reference evidence="2" key="1">
    <citation type="journal article" date="2014" name="Int. J. Syst. Evol. Microbiol.">
        <title>Complete genome sequence of Corynebacterium casei LMG S-19264T (=DSM 44701T), isolated from a smear-ripened cheese.</title>
        <authorList>
            <consortium name="US DOE Joint Genome Institute (JGI-PGF)"/>
            <person name="Walter F."/>
            <person name="Albersmeier A."/>
            <person name="Kalinowski J."/>
            <person name="Ruckert C."/>
        </authorList>
    </citation>
    <scope>NUCLEOTIDE SEQUENCE</scope>
    <source>
        <strain evidence="2">CGMCC 1.12160</strain>
    </source>
</reference>
<comment type="caution">
    <text evidence="2">The sequence shown here is derived from an EMBL/GenBank/DDBJ whole genome shotgun (WGS) entry which is preliminary data.</text>
</comment>
<keyword evidence="1" id="KW-0812">Transmembrane</keyword>
<dbReference type="Pfam" id="PF19931">
    <property type="entry name" value="DUF6394"/>
    <property type="match status" value="1"/>
</dbReference>
<feature type="transmembrane region" description="Helical" evidence="1">
    <location>
        <begin position="40"/>
        <end position="58"/>
    </location>
</feature>
<organism evidence="2 3">
    <name type="scientific">Ornithinimicrobium tianjinense</name>
    <dbReference type="NCBI Taxonomy" id="1195761"/>
    <lineage>
        <taxon>Bacteria</taxon>
        <taxon>Bacillati</taxon>
        <taxon>Actinomycetota</taxon>
        <taxon>Actinomycetes</taxon>
        <taxon>Micrococcales</taxon>
        <taxon>Ornithinimicrobiaceae</taxon>
        <taxon>Ornithinimicrobium</taxon>
    </lineage>
</organism>
<keyword evidence="3" id="KW-1185">Reference proteome</keyword>
<dbReference type="AlphaFoldDB" id="A0A917BPK0"/>
<dbReference type="EMBL" id="BMEM01000003">
    <property type="protein sequence ID" value="GGF54249.1"/>
    <property type="molecule type" value="Genomic_DNA"/>
</dbReference>
<reference evidence="2" key="2">
    <citation type="submission" date="2020-09" db="EMBL/GenBank/DDBJ databases">
        <authorList>
            <person name="Sun Q."/>
            <person name="Zhou Y."/>
        </authorList>
    </citation>
    <scope>NUCLEOTIDE SEQUENCE</scope>
    <source>
        <strain evidence="2">CGMCC 1.12160</strain>
    </source>
</reference>
<keyword evidence="1" id="KW-0472">Membrane</keyword>
<feature type="transmembrane region" description="Helical" evidence="1">
    <location>
        <begin position="100"/>
        <end position="124"/>
    </location>
</feature>
<keyword evidence="1" id="KW-1133">Transmembrane helix</keyword>
<evidence type="ECO:0000313" key="3">
    <source>
        <dbReference type="Proteomes" id="UP000605670"/>
    </source>
</evidence>
<accession>A0A917BPK0</accession>
<gene>
    <name evidence="2" type="ORF">GCM10011366_22630</name>
</gene>
<feature type="transmembrane region" description="Helical" evidence="1">
    <location>
        <begin position="7"/>
        <end position="28"/>
    </location>
</feature>
<dbReference type="InterPro" id="IPR045655">
    <property type="entry name" value="DUF6394"/>
</dbReference>
<evidence type="ECO:0000313" key="2">
    <source>
        <dbReference type="EMBL" id="GGF54249.1"/>
    </source>
</evidence>
<feature type="transmembrane region" description="Helical" evidence="1">
    <location>
        <begin position="65"/>
        <end position="88"/>
    </location>
</feature>